<keyword evidence="2" id="KW-1185">Reference proteome</keyword>
<dbReference type="Gene3D" id="3.50.50.60">
    <property type="entry name" value="FAD/NAD(P)-binding domain"/>
    <property type="match status" value="1"/>
</dbReference>
<dbReference type="PRINTS" id="PR00420">
    <property type="entry name" value="RNGMNOXGNASE"/>
</dbReference>
<dbReference type="KEGG" id="dgo:DGo_CA0362"/>
<dbReference type="EMBL" id="CP002191">
    <property type="protein sequence ID" value="AFD24289.1"/>
    <property type="molecule type" value="Genomic_DNA"/>
</dbReference>
<dbReference type="PANTHER" id="PTHR16128">
    <property type="entry name" value="FAD/NAD(P)-BINDING OXIDOREDUCTASE FAMILY PROTEIN"/>
    <property type="match status" value="1"/>
</dbReference>
<gene>
    <name evidence="1" type="primary">phr</name>
    <name evidence="1" type="ordered locus">DGo_CA0362</name>
</gene>
<evidence type="ECO:0000313" key="1">
    <source>
        <dbReference type="EMBL" id="AFD24289.1"/>
    </source>
</evidence>
<reference evidence="1 2" key="1">
    <citation type="journal article" date="2012" name="PLoS ONE">
        <title>Genome sequence and transcriptome analysis of the radioresistant bacterium Deinococcus gobiensis: insights into the extreme environmental adaptations.</title>
        <authorList>
            <person name="Yuan M."/>
            <person name="Chen M."/>
            <person name="Zhang W."/>
            <person name="Lu W."/>
            <person name="Wang J."/>
            <person name="Yang M."/>
            <person name="Zhao P."/>
            <person name="Tang R."/>
            <person name="Li X."/>
            <person name="Hao Y."/>
            <person name="Zhou Z."/>
            <person name="Zhan Y."/>
            <person name="Yu H."/>
            <person name="Teng C."/>
            <person name="Yan Y."/>
            <person name="Ping S."/>
            <person name="Wang Y."/>
            <person name="Lin M."/>
        </authorList>
    </citation>
    <scope>NUCLEOTIDE SEQUENCE [LARGE SCALE GENOMIC DNA]</scope>
    <source>
        <strain evidence="1 2">I-0</strain>
    </source>
</reference>
<dbReference type="OrthoDB" id="5792777at2"/>
<name>H8GUV6_DEIGI</name>
<evidence type="ECO:0000313" key="2">
    <source>
        <dbReference type="Proteomes" id="UP000007575"/>
    </source>
</evidence>
<dbReference type="SUPFAM" id="SSF51905">
    <property type="entry name" value="FAD/NAD(P)-binding domain"/>
    <property type="match status" value="1"/>
</dbReference>
<dbReference type="InterPro" id="IPR036188">
    <property type="entry name" value="FAD/NAD-bd_sf"/>
</dbReference>
<protein>
    <submittedName>
        <fullName evidence="1">Putative nad/fad-dependent oxidoreductase oxidoreductase protein</fullName>
    </submittedName>
</protein>
<dbReference type="Proteomes" id="UP000007575">
    <property type="component" value="Chromosome"/>
</dbReference>
<dbReference type="PANTHER" id="PTHR16128:SF5">
    <property type="entry name" value="FAD_NAD(P)-BINDING OXIDOREDUCTASE FAMILY PROTEIN"/>
    <property type="match status" value="1"/>
</dbReference>
<accession>H8GUV6</accession>
<proteinExistence type="predicted"/>
<sequence>MSDVLIVGAGLGALALAGDLRAAGADVRLLDKSRGGAGRAATRRVRLDRGREARLDHGARFFTARGERLRSLARAGEAAGWLRAWATGFPTWEAGEIRVDGGGEHPRYAPVDGLSALGRHLGEGLDVAYGVTAARLERGGAGWRVHDDGGGTHEARRLVLNLPAAQASALLGEHAPELRAALSGVTYDPCWAVGAVLEQDLAADWPALRFKGHPALDWAAREHTKRPAGHPPALMLHAHADWSRAHLEDRPGDVQAALLAAAAEVLGGFTPLHTFAHRWRYAQPARRAAGAHFWDAELKLGACGDGFTPDDHGTRVEAALLSGWSLAAALEAGA</sequence>
<dbReference type="AlphaFoldDB" id="H8GUV6"/>
<organism evidence="1 2">
    <name type="scientific">Deinococcus gobiensis (strain DSM 21396 / JCM 16679 / CGMCC 1.7299 / I-0)</name>
    <dbReference type="NCBI Taxonomy" id="745776"/>
    <lineage>
        <taxon>Bacteria</taxon>
        <taxon>Thermotogati</taxon>
        <taxon>Deinococcota</taxon>
        <taxon>Deinococci</taxon>
        <taxon>Deinococcales</taxon>
        <taxon>Deinococcaceae</taxon>
        <taxon>Deinococcus</taxon>
    </lineage>
</organism>
<dbReference type="Gene3D" id="3.90.660.10">
    <property type="match status" value="1"/>
</dbReference>
<dbReference type="eggNOG" id="COG3380">
    <property type="taxonomic scope" value="Bacteria"/>
</dbReference>
<dbReference type="PATRIC" id="fig|745776.4.peg.369"/>
<dbReference type="RefSeq" id="WP_014683772.1">
    <property type="nucleotide sequence ID" value="NC_017790.1"/>
</dbReference>
<dbReference type="HOGENOM" id="CLU_036034_0_0_0"/>
<dbReference type="Pfam" id="PF13450">
    <property type="entry name" value="NAD_binding_8"/>
    <property type="match status" value="1"/>
</dbReference>
<dbReference type="STRING" id="745776.DGo_CA0362"/>